<gene>
    <name evidence="1" type="ORF">V6M85_00370</name>
</gene>
<reference evidence="1 2" key="1">
    <citation type="submission" date="2024-02" db="EMBL/GenBank/DDBJ databases">
        <title>STSV induces naive adaptation in Sulfolobus.</title>
        <authorList>
            <person name="Xiang X."/>
            <person name="Song M."/>
        </authorList>
    </citation>
    <scope>NUCLEOTIDE SEQUENCE [LARGE SCALE GENOMIC DNA]</scope>
    <source>
        <strain evidence="1 2">RT2</strain>
    </source>
</reference>
<dbReference type="EMBL" id="CP146016">
    <property type="protein sequence ID" value="WWQ60577.1"/>
    <property type="molecule type" value="Genomic_DNA"/>
</dbReference>
<protein>
    <submittedName>
        <fullName evidence="1">Uncharacterized protein</fullName>
    </submittedName>
</protein>
<dbReference type="GeneID" id="89335177"/>
<proteinExistence type="predicted"/>
<dbReference type="Proteomes" id="UP001432202">
    <property type="component" value="Chromosome"/>
</dbReference>
<evidence type="ECO:0000313" key="2">
    <source>
        <dbReference type="Proteomes" id="UP001432202"/>
    </source>
</evidence>
<keyword evidence="2" id="KW-1185">Reference proteome</keyword>
<name>A0AAX4L1A6_9CREN</name>
<dbReference type="AlphaFoldDB" id="A0AAX4L1A6"/>
<accession>A0AAX4L1A6</accession>
<evidence type="ECO:0000313" key="1">
    <source>
        <dbReference type="EMBL" id="WWQ60577.1"/>
    </source>
</evidence>
<organism evidence="1 2">
    <name type="scientific">Sulfolobus tengchongensis</name>
    <dbReference type="NCBI Taxonomy" id="207809"/>
    <lineage>
        <taxon>Archaea</taxon>
        <taxon>Thermoproteota</taxon>
        <taxon>Thermoprotei</taxon>
        <taxon>Sulfolobales</taxon>
        <taxon>Sulfolobaceae</taxon>
        <taxon>Sulfolobus</taxon>
    </lineage>
</organism>
<dbReference type="RefSeq" id="WP_338601554.1">
    <property type="nucleotide sequence ID" value="NZ_CP146016.1"/>
</dbReference>
<sequence>MEVLLENSKSKTGKHVLRSLLFRVESNGIIQQVDLAGKKITPTYKVGEAKIVNIPSKGVYIYLFLLRNLKGRVNGRVIVFDNGNVSLVMKYRKLKLKLVDGDEKYVNSIKKVFEQLKIPVKKINVNKEK</sequence>